<proteinExistence type="predicted"/>
<protein>
    <submittedName>
        <fullName evidence="2">NADH dehydrogenase</fullName>
    </submittedName>
</protein>
<evidence type="ECO:0000259" key="1">
    <source>
        <dbReference type="Pfam" id="PF01370"/>
    </source>
</evidence>
<dbReference type="Proteomes" id="UP000183812">
    <property type="component" value="Unassembled WGS sequence"/>
</dbReference>
<dbReference type="FunFam" id="3.40.50.720:FF:000702">
    <property type="entry name" value="NADH dehydrogenase (Ubiquinone)"/>
    <property type="match status" value="1"/>
</dbReference>
<dbReference type="AlphaFoldDB" id="A0A1G7QDA8"/>
<name>A0A1G7QDA8_RHOCA</name>
<dbReference type="EMBL" id="FNAY01000023">
    <property type="protein sequence ID" value="SDF96523.1"/>
    <property type="molecule type" value="Genomic_DNA"/>
</dbReference>
<dbReference type="InterPro" id="IPR051207">
    <property type="entry name" value="ComplexI_NDUFA9_subunit"/>
</dbReference>
<gene>
    <name evidence="2" type="ORF">SAMN04244550_03182</name>
</gene>
<dbReference type="CDD" id="cd05271">
    <property type="entry name" value="NDUFA9_like_SDR_a"/>
    <property type="match status" value="1"/>
</dbReference>
<accession>A0A1G7QDA8</accession>
<dbReference type="GO" id="GO:0044877">
    <property type="term" value="F:protein-containing complex binding"/>
    <property type="evidence" value="ECO:0007669"/>
    <property type="project" value="TreeGrafter"/>
</dbReference>
<sequence length="332" mass="35685">MGAETMSKLVTIYGGSGFVGRYIARRMAKEGWRVRVAVRRPNEALFVKPYGAVGQVEPVFCNIRDDASVRQAMQGADAVVNCVGILVNEGRNTFMDVQADGAGRIARIAAEQGVAKLVHISAIGADNESDSAYSRTKGWGELAVLKSFPKAVILRPSVIFGTEDGFFNRFAAMAKFGPFLPITAPLTKFQPVYVDDVAAAAVQGILSGAEGVYELGGPDVETFEDIMKLMLGVIGRKNIVIGLPQVVARTTAAIGDTVQWLTGGLITNRILTTDQLKNLGRHNVVGKSAKTFADLGLTPTPMAAVLPDYLWRFRPHGQYEAIQASAKNVKKV</sequence>
<evidence type="ECO:0000313" key="3">
    <source>
        <dbReference type="Proteomes" id="UP000183812"/>
    </source>
</evidence>
<feature type="domain" description="NAD-dependent epimerase/dehydratase" evidence="1">
    <location>
        <begin position="10"/>
        <end position="207"/>
    </location>
</feature>
<dbReference type="PANTHER" id="PTHR12126:SF11">
    <property type="entry name" value="NADH DEHYDROGENASE [UBIQUINONE] 1 ALPHA SUBCOMPLEX SUBUNIT 9, MITOCHONDRIAL"/>
    <property type="match status" value="1"/>
</dbReference>
<dbReference type="InterPro" id="IPR036291">
    <property type="entry name" value="NAD(P)-bd_dom_sf"/>
</dbReference>
<organism evidence="2 3">
    <name type="scientific">Rhodobacter capsulatus</name>
    <name type="common">Rhodopseudomonas capsulata</name>
    <dbReference type="NCBI Taxonomy" id="1061"/>
    <lineage>
        <taxon>Bacteria</taxon>
        <taxon>Pseudomonadati</taxon>
        <taxon>Pseudomonadota</taxon>
        <taxon>Alphaproteobacteria</taxon>
        <taxon>Rhodobacterales</taxon>
        <taxon>Rhodobacter group</taxon>
        <taxon>Rhodobacter</taxon>
    </lineage>
</organism>
<evidence type="ECO:0000313" key="2">
    <source>
        <dbReference type="EMBL" id="SDF96523.1"/>
    </source>
</evidence>
<reference evidence="2 3" key="1">
    <citation type="submission" date="2016-10" db="EMBL/GenBank/DDBJ databases">
        <authorList>
            <person name="de Groot N.N."/>
        </authorList>
    </citation>
    <scope>NUCLEOTIDE SEQUENCE [LARGE SCALE GENOMIC DNA]</scope>
    <source>
        <strain evidence="3">DSM 938 / 37b4</strain>
    </source>
</reference>
<dbReference type="InterPro" id="IPR001509">
    <property type="entry name" value="Epimerase_deHydtase"/>
</dbReference>
<dbReference type="SUPFAM" id="SSF51735">
    <property type="entry name" value="NAD(P)-binding Rossmann-fold domains"/>
    <property type="match status" value="1"/>
</dbReference>
<dbReference type="PANTHER" id="PTHR12126">
    <property type="entry name" value="NADH-UBIQUINONE OXIDOREDUCTASE 39 KDA SUBUNIT-RELATED"/>
    <property type="match status" value="1"/>
</dbReference>
<dbReference type="Pfam" id="PF01370">
    <property type="entry name" value="Epimerase"/>
    <property type="match status" value="1"/>
</dbReference>
<dbReference type="Gene3D" id="3.40.50.720">
    <property type="entry name" value="NAD(P)-binding Rossmann-like Domain"/>
    <property type="match status" value="1"/>
</dbReference>